<dbReference type="PANTHER" id="PTHR46112:SF2">
    <property type="entry name" value="XAA-PRO AMINOPEPTIDASE P-RELATED"/>
    <property type="match status" value="1"/>
</dbReference>
<name>A0ABP7NBB1_9MICO</name>
<reference evidence="5" key="1">
    <citation type="journal article" date="2019" name="Int. J. Syst. Evol. Microbiol.">
        <title>The Global Catalogue of Microorganisms (GCM) 10K type strain sequencing project: providing services to taxonomists for standard genome sequencing and annotation.</title>
        <authorList>
            <consortium name="The Broad Institute Genomics Platform"/>
            <consortium name="The Broad Institute Genome Sequencing Center for Infectious Disease"/>
            <person name="Wu L."/>
            <person name="Ma J."/>
        </authorList>
    </citation>
    <scope>NUCLEOTIDE SEQUENCE [LARGE SCALE GENOMIC DNA]</scope>
    <source>
        <strain evidence="5">JCM 17024</strain>
    </source>
</reference>
<organism evidence="4 5">
    <name type="scientific">Microbacterium soli</name>
    <dbReference type="NCBI Taxonomy" id="446075"/>
    <lineage>
        <taxon>Bacteria</taxon>
        <taxon>Bacillati</taxon>
        <taxon>Actinomycetota</taxon>
        <taxon>Actinomycetes</taxon>
        <taxon>Micrococcales</taxon>
        <taxon>Microbacteriaceae</taxon>
        <taxon>Microbacterium</taxon>
    </lineage>
</organism>
<evidence type="ECO:0000313" key="5">
    <source>
        <dbReference type="Proteomes" id="UP001501591"/>
    </source>
</evidence>
<gene>
    <name evidence="4" type="ORF">GCM10022383_17790</name>
</gene>
<dbReference type="InterPro" id="IPR029149">
    <property type="entry name" value="Creatin/AminoP/Spt16_N"/>
</dbReference>
<feature type="domain" description="Creatinase N-terminal" evidence="3">
    <location>
        <begin position="7"/>
        <end position="151"/>
    </location>
</feature>
<evidence type="ECO:0008006" key="6">
    <source>
        <dbReference type="Google" id="ProtNLM"/>
    </source>
</evidence>
<comment type="caution">
    <text evidence="4">The sequence shown here is derived from an EMBL/GenBank/DDBJ whole genome shotgun (WGS) entry which is preliminary data.</text>
</comment>
<keyword evidence="5" id="KW-1185">Reference proteome</keyword>
<dbReference type="Gene3D" id="3.90.230.10">
    <property type="entry name" value="Creatinase/methionine aminopeptidase superfamily"/>
    <property type="match status" value="1"/>
</dbReference>
<dbReference type="SUPFAM" id="SSF55920">
    <property type="entry name" value="Creatinase/aminopeptidase"/>
    <property type="match status" value="1"/>
</dbReference>
<dbReference type="InterPro" id="IPR050659">
    <property type="entry name" value="Peptidase_M24B"/>
</dbReference>
<feature type="domain" description="Peptidase M24" evidence="2">
    <location>
        <begin position="161"/>
        <end position="361"/>
    </location>
</feature>
<dbReference type="SUPFAM" id="SSF53092">
    <property type="entry name" value="Creatinase/prolidase N-terminal domain"/>
    <property type="match status" value="1"/>
</dbReference>
<dbReference type="EMBL" id="BAABCP010000001">
    <property type="protein sequence ID" value="GAA3940333.1"/>
    <property type="molecule type" value="Genomic_DNA"/>
</dbReference>
<accession>A0ABP7NBB1</accession>
<dbReference type="InterPro" id="IPR000587">
    <property type="entry name" value="Creatinase_N"/>
</dbReference>
<feature type="region of interest" description="Disordered" evidence="1">
    <location>
        <begin position="392"/>
        <end position="417"/>
    </location>
</feature>
<dbReference type="RefSeq" id="WP_344819198.1">
    <property type="nucleotide sequence ID" value="NZ_BAABCP010000001.1"/>
</dbReference>
<evidence type="ECO:0000256" key="1">
    <source>
        <dbReference type="SAM" id="MobiDB-lite"/>
    </source>
</evidence>
<dbReference type="Gene3D" id="3.40.350.10">
    <property type="entry name" value="Creatinase/prolidase N-terminal domain"/>
    <property type="match status" value="1"/>
</dbReference>
<dbReference type="PANTHER" id="PTHR46112">
    <property type="entry name" value="AMINOPEPTIDASE"/>
    <property type="match status" value="1"/>
</dbReference>
<dbReference type="InterPro" id="IPR000994">
    <property type="entry name" value="Pept_M24"/>
</dbReference>
<evidence type="ECO:0000259" key="2">
    <source>
        <dbReference type="Pfam" id="PF00557"/>
    </source>
</evidence>
<protein>
    <recommendedName>
        <fullName evidence="6">Aminopeptidase P family protein</fullName>
    </recommendedName>
</protein>
<dbReference type="Proteomes" id="UP001501591">
    <property type="component" value="Unassembled WGS sequence"/>
</dbReference>
<evidence type="ECO:0000313" key="4">
    <source>
        <dbReference type="EMBL" id="GAA3940333.1"/>
    </source>
</evidence>
<dbReference type="InterPro" id="IPR036005">
    <property type="entry name" value="Creatinase/aminopeptidase-like"/>
</dbReference>
<dbReference type="Pfam" id="PF00557">
    <property type="entry name" value="Peptidase_M24"/>
    <property type="match status" value="1"/>
</dbReference>
<dbReference type="Pfam" id="PF01321">
    <property type="entry name" value="Creatinase_N"/>
    <property type="match status" value="1"/>
</dbReference>
<sequence>MPISDERTARVAGMVAEQNAHAALLTGYDSIAYAAGLRVSQELGAPFVAGGPDALVVSPAGEMWLLVPRMRGSSARESRADHVIEYGTDSLIDVPLWQHYREGLGRLLDAAGLRAGTLLVEPDTLSATAAELIALRDLERLDATAALQQVRKTKTAVELEVIRRGAALTSTAQRRAAEAVRPGRTELECFAEVRAVWDDAIGGRCEVTGDFISGIDRTAGVVGWASDRVIREGDPVIVDLAPRMDLYWGDSANTLFVGEPGAEFLRMHRAVSSALQAGVDATRPGLSVGELDRIVRSTVERAGYTYPHHTGHSVGTASHEFPSIVPGAGEPLEPDMVILLEPGAYVPGIGGVRLEWMLAVTGTGAEVLSAFPLDPTLGLHHGAHDVGQAVLQPRGRRPPSASVEAGAVRVGRDISPE</sequence>
<evidence type="ECO:0000259" key="3">
    <source>
        <dbReference type="Pfam" id="PF01321"/>
    </source>
</evidence>
<proteinExistence type="predicted"/>